<dbReference type="Pfam" id="PF12833">
    <property type="entry name" value="HTH_18"/>
    <property type="match status" value="1"/>
</dbReference>
<evidence type="ECO:0000256" key="2">
    <source>
        <dbReference type="ARBA" id="ARBA00023125"/>
    </source>
</evidence>
<dbReference type="AlphaFoldDB" id="A0A9X1WS57"/>
<dbReference type="Gene3D" id="1.10.10.60">
    <property type="entry name" value="Homeodomain-like"/>
    <property type="match status" value="2"/>
</dbReference>
<evidence type="ECO:0000313" key="5">
    <source>
        <dbReference type="EMBL" id="MCJ8013721.1"/>
    </source>
</evidence>
<dbReference type="InterPro" id="IPR037923">
    <property type="entry name" value="HTH-like"/>
</dbReference>
<dbReference type="InterPro" id="IPR009057">
    <property type="entry name" value="Homeodomain-like_sf"/>
</dbReference>
<sequence length="283" mass="32987">MKRQIHLLTLPEMPFFCFPESVGIYQKDPDHSVIRKAGVLNNFNIHYVAAGKGYVEIDSVVHELRAGEAVLYFPMQEQRYYSSKDDPWDVRWVHFYGNGLSSYLVERGLHKSLLWSIRRTDLFEKAHEELLREAEDHRMLHPVHLSTLTYALISAFVEQASALTGSKTNTSNRRILELLPEMQQEAVKPFSLEEWSERLGVSSYYFCKLFRSVMEMTPMEFITRCRLQAAKQWLLERKETTVGQIAEDAGYPSVSYFNKRFMEHEGMTPTAYRRLYGVHDKGS</sequence>
<dbReference type="SUPFAM" id="SSF46689">
    <property type="entry name" value="Homeodomain-like"/>
    <property type="match status" value="2"/>
</dbReference>
<dbReference type="SUPFAM" id="SSF51215">
    <property type="entry name" value="Regulatory protein AraC"/>
    <property type="match status" value="1"/>
</dbReference>
<evidence type="ECO:0000256" key="3">
    <source>
        <dbReference type="ARBA" id="ARBA00023163"/>
    </source>
</evidence>
<keyword evidence="6" id="KW-1185">Reference proteome</keyword>
<dbReference type="GO" id="GO:0003700">
    <property type="term" value="F:DNA-binding transcription factor activity"/>
    <property type="evidence" value="ECO:0007669"/>
    <property type="project" value="InterPro"/>
</dbReference>
<feature type="domain" description="HTH araC/xylS-type" evidence="4">
    <location>
        <begin position="173"/>
        <end position="275"/>
    </location>
</feature>
<evidence type="ECO:0000256" key="1">
    <source>
        <dbReference type="ARBA" id="ARBA00023015"/>
    </source>
</evidence>
<dbReference type="EMBL" id="JALIRP010000007">
    <property type="protein sequence ID" value="MCJ8013721.1"/>
    <property type="molecule type" value="Genomic_DNA"/>
</dbReference>
<evidence type="ECO:0000313" key="6">
    <source>
        <dbReference type="Proteomes" id="UP001139347"/>
    </source>
</evidence>
<accession>A0A9X1WS57</accession>
<dbReference type="PANTHER" id="PTHR43280">
    <property type="entry name" value="ARAC-FAMILY TRANSCRIPTIONAL REGULATOR"/>
    <property type="match status" value="1"/>
</dbReference>
<dbReference type="InterPro" id="IPR020449">
    <property type="entry name" value="Tscrpt_reg_AraC-type_HTH"/>
</dbReference>
<proteinExistence type="predicted"/>
<keyword evidence="2" id="KW-0238">DNA-binding</keyword>
<dbReference type="RefSeq" id="WP_244727473.1">
    <property type="nucleotide sequence ID" value="NZ_JALIRP010000007.1"/>
</dbReference>
<dbReference type="Pfam" id="PF02311">
    <property type="entry name" value="AraC_binding"/>
    <property type="match status" value="1"/>
</dbReference>
<dbReference type="Gene3D" id="2.60.120.280">
    <property type="entry name" value="Regulatory protein AraC"/>
    <property type="match status" value="1"/>
</dbReference>
<comment type="caution">
    <text evidence="5">The sequence shown here is derived from an EMBL/GenBank/DDBJ whole genome shotgun (WGS) entry which is preliminary data.</text>
</comment>
<keyword evidence="3" id="KW-0804">Transcription</keyword>
<gene>
    <name evidence="5" type="ORF">MUG84_18505</name>
</gene>
<name>A0A9X1WS57_9BACL</name>
<dbReference type="Proteomes" id="UP001139347">
    <property type="component" value="Unassembled WGS sequence"/>
</dbReference>
<dbReference type="PRINTS" id="PR00032">
    <property type="entry name" value="HTHARAC"/>
</dbReference>
<dbReference type="PANTHER" id="PTHR43280:SF2">
    <property type="entry name" value="HTH-TYPE TRANSCRIPTIONAL REGULATOR EXSA"/>
    <property type="match status" value="1"/>
</dbReference>
<dbReference type="InterPro" id="IPR003313">
    <property type="entry name" value="AraC-bd"/>
</dbReference>
<reference evidence="5" key="1">
    <citation type="submission" date="2022-04" db="EMBL/GenBank/DDBJ databases">
        <title>Paenibacillus mangrovi sp. nov., a novel endophytic bacterium isolated from bark of Kandelia candel.</title>
        <authorList>
            <person name="Tuo L."/>
        </authorList>
    </citation>
    <scope>NUCLEOTIDE SEQUENCE</scope>
    <source>
        <strain evidence="5">KQZ6P-2</strain>
    </source>
</reference>
<keyword evidence="1" id="KW-0805">Transcription regulation</keyword>
<dbReference type="InterPro" id="IPR018060">
    <property type="entry name" value="HTH_AraC"/>
</dbReference>
<dbReference type="SMART" id="SM00342">
    <property type="entry name" value="HTH_ARAC"/>
    <property type="match status" value="1"/>
</dbReference>
<organism evidence="5 6">
    <name type="scientific">Paenibacillus mangrovi</name>
    <dbReference type="NCBI Taxonomy" id="2931978"/>
    <lineage>
        <taxon>Bacteria</taxon>
        <taxon>Bacillati</taxon>
        <taxon>Bacillota</taxon>
        <taxon>Bacilli</taxon>
        <taxon>Bacillales</taxon>
        <taxon>Paenibacillaceae</taxon>
        <taxon>Paenibacillus</taxon>
    </lineage>
</organism>
<protein>
    <submittedName>
        <fullName evidence="5">AraC family transcriptional regulator</fullName>
    </submittedName>
</protein>
<dbReference type="PROSITE" id="PS01124">
    <property type="entry name" value="HTH_ARAC_FAMILY_2"/>
    <property type="match status" value="1"/>
</dbReference>
<evidence type="ECO:0000259" key="4">
    <source>
        <dbReference type="PROSITE" id="PS01124"/>
    </source>
</evidence>
<dbReference type="GO" id="GO:0043565">
    <property type="term" value="F:sequence-specific DNA binding"/>
    <property type="evidence" value="ECO:0007669"/>
    <property type="project" value="InterPro"/>
</dbReference>